<evidence type="ECO:0000259" key="7">
    <source>
        <dbReference type="Pfam" id="PF07291"/>
    </source>
</evidence>
<comment type="caution">
    <text evidence="8">The sequence shown here is derived from an EMBL/GenBank/DDBJ whole genome shotgun (WGS) entry which is preliminary data.</text>
</comment>
<keyword evidence="2 6" id="KW-0812">Transmembrane</keyword>
<comment type="subcellular location">
    <subcellularLocation>
        <location evidence="1">Membrane</location>
        <topology evidence="1">Multi-pass membrane protein</topology>
    </subcellularLocation>
</comment>
<organism evidence="8 9">
    <name type="scientific">Zhihengliuella alba</name>
    <dbReference type="NCBI Taxonomy" id="547018"/>
    <lineage>
        <taxon>Bacteria</taxon>
        <taxon>Bacillati</taxon>
        <taxon>Actinomycetota</taxon>
        <taxon>Actinomycetes</taxon>
        <taxon>Micrococcales</taxon>
        <taxon>Micrococcaceae</taxon>
        <taxon>Zhihengliuella</taxon>
    </lineage>
</organism>
<feature type="domain" description="Methylamine utilisation protein MauE" evidence="7">
    <location>
        <begin position="7"/>
        <end position="134"/>
    </location>
</feature>
<evidence type="ECO:0000256" key="4">
    <source>
        <dbReference type="ARBA" id="ARBA00023136"/>
    </source>
</evidence>
<evidence type="ECO:0000256" key="6">
    <source>
        <dbReference type="SAM" id="Phobius"/>
    </source>
</evidence>
<name>A0ABP7DA05_9MICC</name>
<proteinExistence type="predicted"/>
<feature type="compositionally biased region" description="Basic and acidic residues" evidence="5">
    <location>
        <begin position="217"/>
        <end position="251"/>
    </location>
</feature>
<feature type="region of interest" description="Disordered" evidence="5">
    <location>
        <begin position="208"/>
        <end position="261"/>
    </location>
</feature>
<feature type="transmembrane region" description="Helical" evidence="6">
    <location>
        <begin position="155"/>
        <end position="174"/>
    </location>
</feature>
<reference evidence="9" key="1">
    <citation type="journal article" date="2019" name="Int. J. Syst. Evol. Microbiol.">
        <title>The Global Catalogue of Microorganisms (GCM) 10K type strain sequencing project: providing services to taxonomists for standard genome sequencing and annotation.</title>
        <authorList>
            <consortium name="The Broad Institute Genomics Platform"/>
            <consortium name="The Broad Institute Genome Sequencing Center for Infectious Disease"/>
            <person name="Wu L."/>
            <person name="Ma J."/>
        </authorList>
    </citation>
    <scope>NUCLEOTIDE SEQUENCE [LARGE SCALE GENOMIC DNA]</scope>
    <source>
        <strain evidence="9">JCM 16961</strain>
    </source>
</reference>
<evidence type="ECO:0000313" key="8">
    <source>
        <dbReference type="EMBL" id="GAA3701408.1"/>
    </source>
</evidence>
<keyword evidence="4 6" id="KW-0472">Membrane</keyword>
<evidence type="ECO:0000256" key="5">
    <source>
        <dbReference type="SAM" id="MobiDB-lite"/>
    </source>
</evidence>
<dbReference type="InterPro" id="IPR036249">
    <property type="entry name" value="Thioredoxin-like_sf"/>
</dbReference>
<dbReference type="Gene3D" id="3.40.30.10">
    <property type="entry name" value="Glutaredoxin"/>
    <property type="match status" value="1"/>
</dbReference>
<sequence>MTPFALVTPPLVLAVVLVVAGVAKVMTKSRREAATELLSAPGIPAVVNARWVRRLHPWVEIVLGLALLAPWPGNLAAAVLALLLCGFYTWLVAQLLRADEPQECACFGALSRGPVGRRDLARNVGLVLLGALAVLWAALGRSVPADLAALGASDWWWFAAVLLAVVVPLAWRLAAPRGQVSRPVAAATGTAGTTAAGTAAAGGAAAGDAADASAGKPSDETEGGKATAEPDRGTPRDEEPTTDRESARDEAPTMDAAPATPERVRWLLSEQPAPSSMEEAQPEDLTGVVLPDVMVRPIEGDELVGLRRIAPNRAVLLILVRPACNACNQVLAQLEDWREAWGERVDVRLLVSRDPERFLAEHPDLRPLVLEDPSRAIQRLLGVRYTPSSLLVAPDATIAAGPTTGPEYIAGLADVITGSVAPAEDTATESGR</sequence>
<dbReference type="InterPro" id="IPR009908">
    <property type="entry name" value="Methylamine_util_MauE"/>
</dbReference>
<dbReference type="Pfam" id="PF07291">
    <property type="entry name" value="MauE"/>
    <property type="match status" value="1"/>
</dbReference>
<evidence type="ECO:0000256" key="2">
    <source>
        <dbReference type="ARBA" id="ARBA00022692"/>
    </source>
</evidence>
<dbReference type="Proteomes" id="UP001501536">
    <property type="component" value="Unassembled WGS sequence"/>
</dbReference>
<protein>
    <recommendedName>
        <fullName evidence="7">Methylamine utilisation protein MauE domain-containing protein</fullName>
    </recommendedName>
</protein>
<keyword evidence="9" id="KW-1185">Reference proteome</keyword>
<keyword evidence="3 6" id="KW-1133">Transmembrane helix</keyword>
<accession>A0ABP7DA05</accession>
<gene>
    <name evidence="8" type="ORF">GCM10022377_13750</name>
</gene>
<evidence type="ECO:0000256" key="3">
    <source>
        <dbReference type="ARBA" id="ARBA00022989"/>
    </source>
</evidence>
<dbReference type="SUPFAM" id="SSF52833">
    <property type="entry name" value="Thioredoxin-like"/>
    <property type="match status" value="1"/>
</dbReference>
<dbReference type="EMBL" id="BAABCJ010000002">
    <property type="protein sequence ID" value="GAA3701408.1"/>
    <property type="molecule type" value="Genomic_DNA"/>
</dbReference>
<evidence type="ECO:0000256" key="1">
    <source>
        <dbReference type="ARBA" id="ARBA00004141"/>
    </source>
</evidence>
<dbReference type="RefSeq" id="WP_344881981.1">
    <property type="nucleotide sequence ID" value="NZ_BAABCJ010000002.1"/>
</dbReference>
<feature type="transmembrane region" description="Helical" evidence="6">
    <location>
        <begin position="120"/>
        <end position="139"/>
    </location>
</feature>
<evidence type="ECO:0000313" key="9">
    <source>
        <dbReference type="Proteomes" id="UP001501536"/>
    </source>
</evidence>